<dbReference type="EMBL" id="OD024930">
    <property type="protein sequence ID" value="CAD7419935.1"/>
    <property type="molecule type" value="Genomic_DNA"/>
</dbReference>
<sequence>MLDLVFKVVYYTDWEYQDYIDPALSLILVVLILRSVWPLMQESALYPPSDSAHPHSS</sequence>
<dbReference type="AlphaFoldDB" id="A0A7R9DSG1"/>
<protein>
    <submittedName>
        <fullName evidence="1">Uncharacterized protein</fullName>
    </submittedName>
</protein>
<gene>
    <name evidence="1" type="ORF">TPSB3V08_LOCUS13350</name>
</gene>
<proteinExistence type="predicted"/>
<accession>A0A7R9DSG1</accession>
<organism evidence="1">
    <name type="scientific">Timema poppense</name>
    <name type="common">Walking stick</name>
    <dbReference type="NCBI Taxonomy" id="170557"/>
    <lineage>
        <taxon>Eukaryota</taxon>
        <taxon>Metazoa</taxon>
        <taxon>Ecdysozoa</taxon>
        <taxon>Arthropoda</taxon>
        <taxon>Hexapoda</taxon>
        <taxon>Insecta</taxon>
        <taxon>Pterygota</taxon>
        <taxon>Neoptera</taxon>
        <taxon>Polyneoptera</taxon>
        <taxon>Phasmatodea</taxon>
        <taxon>Timematodea</taxon>
        <taxon>Timematoidea</taxon>
        <taxon>Timematidae</taxon>
        <taxon>Timema</taxon>
    </lineage>
</organism>
<reference evidence="1" key="1">
    <citation type="submission" date="2020-11" db="EMBL/GenBank/DDBJ databases">
        <authorList>
            <person name="Tran Van P."/>
        </authorList>
    </citation>
    <scope>NUCLEOTIDE SEQUENCE</scope>
</reference>
<evidence type="ECO:0000313" key="1">
    <source>
        <dbReference type="EMBL" id="CAD7419935.1"/>
    </source>
</evidence>
<name>A0A7R9DSG1_TIMPO</name>